<proteinExistence type="inferred from homology"/>
<dbReference type="Gene3D" id="4.10.60.30">
    <property type="entry name" value="Nanos, RNA-binding domain"/>
    <property type="match status" value="1"/>
</dbReference>
<keyword evidence="4 8" id="KW-0863">Zinc-finger</keyword>
<evidence type="ECO:0000256" key="8">
    <source>
        <dbReference type="PROSITE-ProRule" id="PRU00855"/>
    </source>
</evidence>
<comment type="subcellular location">
    <subcellularLocation>
        <location evidence="1">Cytoplasm</location>
    </subcellularLocation>
</comment>
<name>A0A8C9U0P2_SCLFO</name>
<keyword evidence="3" id="KW-0479">Metal-binding</keyword>
<dbReference type="GO" id="GO:0005737">
    <property type="term" value="C:cytoplasm"/>
    <property type="evidence" value="ECO:0007669"/>
    <property type="project" value="UniProtKB-SubCell"/>
</dbReference>
<keyword evidence="7 8" id="KW-0694">RNA-binding</keyword>
<evidence type="ECO:0000313" key="11">
    <source>
        <dbReference type="Proteomes" id="UP000694397"/>
    </source>
</evidence>
<dbReference type="GO" id="GO:0008270">
    <property type="term" value="F:zinc ion binding"/>
    <property type="evidence" value="ECO:0007669"/>
    <property type="project" value="UniProtKB-KW"/>
</dbReference>
<dbReference type="OrthoDB" id="5864971at2759"/>
<dbReference type="GO" id="GO:0006417">
    <property type="term" value="P:regulation of translation"/>
    <property type="evidence" value="ECO:0007669"/>
    <property type="project" value="UniProtKB-UniRule"/>
</dbReference>
<keyword evidence="11" id="KW-1185">Reference proteome</keyword>
<dbReference type="Ensembl" id="ENSSFOT00015077331.1">
    <property type="protein sequence ID" value="ENSSFOP00015059972.1"/>
    <property type="gene ID" value="ENSSFOG00015027553.1"/>
</dbReference>
<dbReference type="PANTHER" id="PTHR12887">
    <property type="entry name" value="NANOS PROTEIN"/>
    <property type="match status" value="1"/>
</dbReference>
<dbReference type="InterPro" id="IPR008705">
    <property type="entry name" value="Nanos/Xcar2"/>
</dbReference>
<evidence type="ECO:0000256" key="7">
    <source>
        <dbReference type="ARBA" id="ARBA00022884"/>
    </source>
</evidence>
<accession>A0A8C9U0P2</accession>
<dbReference type="AlphaFoldDB" id="A0A8C9U0P2"/>
<evidence type="ECO:0000313" key="10">
    <source>
        <dbReference type="Ensembl" id="ENSSFOP00015059972.1"/>
    </source>
</evidence>
<dbReference type="Proteomes" id="UP000694397">
    <property type="component" value="Chromosome 21"/>
</dbReference>
<keyword evidence="6 8" id="KW-0810">Translation regulation</keyword>
<reference evidence="10 11" key="1">
    <citation type="submission" date="2019-04" db="EMBL/GenBank/DDBJ databases">
        <authorList>
            <consortium name="Wellcome Sanger Institute Data Sharing"/>
        </authorList>
    </citation>
    <scope>NUCLEOTIDE SEQUENCE [LARGE SCALE GENOMIC DNA]</scope>
</reference>
<reference evidence="10" key="2">
    <citation type="submission" date="2025-08" db="UniProtKB">
        <authorList>
            <consortium name="Ensembl"/>
        </authorList>
    </citation>
    <scope>IDENTIFICATION</scope>
</reference>
<comment type="similarity">
    <text evidence="8">Belongs to the nanos family.</text>
</comment>
<evidence type="ECO:0000256" key="1">
    <source>
        <dbReference type="ARBA" id="ARBA00004496"/>
    </source>
</evidence>
<evidence type="ECO:0000256" key="6">
    <source>
        <dbReference type="ARBA" id="ARBA00022845"/>
    </source>
</evidence>
<keyword evidence="2" id="KW-0963">Cytoplasm</keyword>
<evidence type="ECO:0000256" key="4">
    <source>
        <dbReference type="ARBA" id="ARBA00022771"/>
    </source>
</evidence>
<evidence type="ECO:0000259" key="9">
    <source>
        <dbReference type="PROSITE" id="PS51522"/>
    </source>
</evidence>
<dbReference type="GeneTree" id="ENSGT00950000183135"/>
<evidence type="ECO:0000256" key="2">
    <source>
        <dbReference type="ARBA" id="ARBA00022490"/>
    </source>
</evidence>
<protein>
    <submittedName>
        <fullName evidence="10">Nanos homolog 3</fullName>
    </submittedName>
</protein>
<organism evidence="10 11">
    <name type="scientific">Scleropages formosus</name>
    <name type="common">Asian bonytongue</name>
    <name type="synonym">Osteoglossum formosum</name>
    <dbReference type="NCBI Taxonomy" id="113540"/>
    <lineage>
        <taxon>Eukaryota</taxon>
        <taxon>Metazoa</taxon>
        <taxon>Chordata</taxon>
        <taxon>Craniata</taxon>
        <taxon>Vertebrata</taxon>
        <taxon>Euteleostomi</taxon>
        <taxon>Actinopterygii</taxon>
        <taxon>Neopterygii</taxon>
        <taxon>Teleostei</taxon>
        <taxon>Osteoglossocephala</taxon>
        <taxon>Osteoglossomorpha</taxon>
        <taxon>Osteoglossiformes</taxon>
        <taxon>Osteoglossidae</taxon>
        <taxon>Scleropages</taxon>
    </lineage>
</organism>
<evidence type="ECO:0000256" key="5">
    <source>
        <dbReference type="ARBA" id="ARBA00022833"/>
    </source>
</evidence>
<dbReference type="InterPro" id="IPR024161">
    <property type="entry name" value="Znf_nanos-typ"/>
</dbReference>
<feature type="domain" description="Nanos-type" evidence="9">
    <location>
        <begin position="51"/>
        <end position="105"/>
    </location>
</feature>
<gene>
    <name evidence="10" type="primary">NANOS3</name>
</gene>
<sequence length="173" mass="19007">METRKPEFQPWRDYMQLADAVREIGAESRAAKMTSNCGSCHNLQESPYLRFCSFCKHNGESALVFQSHGLRDEAGRVSCPYLRRYVCPLCGATGDRAHTKRFCPDVDSAYSSVYCKEQGAVAQWVGPQSCSPVGLGFKSRLGCLATDWRPVLGVSPPSLQPYALCCRVGSGSP</sequence>
<keyword evidence="5" id="KW-0862">Zinc</keyword>
<reference evidence="10" key="3">
    <citation type="submission" date="2025-09" db="UniProtKB">
        <authorList>
            <consortium name="Ensembl"/>
        </authorList>
    </citation>
    <scope>IDENTIFICATION</scope>
</reference>
<dbReference type="PROSITE" id="PS51522">
    <property type="entry name" value="ZF_NANOS"/>
    <property type="match status" value="1"/>
</dbReference>
<dbReference type="Pfam" id="PF05741">
    <property type="entry name" value="zf-nanos"/>
    <property type="match status" value="1"/>
</dbReference>
<dbReference type="InterPro" id="IPR038129">
    <property type="entry name" value="Nanos_sf"/>
</dbReference>
<evidence type="ECO:0000256" key="3">
    <source>
        <dbReference type="ARBA" id="ARBA00022723"/>
    </source>
</evidence>
<dbReference type="GO" id="GO:0003723">
    <property type="term" value="F:RNA binding"/>
    <property type="evidence" value="ECO:0007669"/>
    <property type="project" value="UniProtKB-UniRule"/>
</dbReference>